<dbReference type="PANTHER" id="PTHR36688:SF1">
    <property type="entry name" value="ENDONUCLEASE_EXONUCLEASE_PHOSPHATASE DOMAIN-CONTAINING PROTEIN"/>
    <property type="match status" value="1"/>
</dbReference>
<sequence>MYSGKEYIAGLTEEPMQLLECYETEFANDPFLDNNSQLWDTLMGSLGNERRKAWQDLIPNTNMSQNSKKPGNQQNMSIPTKPFTLEELEAGLCTMNLGKAVGPDNILTELITHLLPAAKQWL</sequence>
<accession>A0A7J5ZB61</accession>
<evidence type="ECO:0000313" key="2">
    <source>
        <dbReference type="Proteomes" id="UP000518266"/>
    </source>
</evidence>
<name>A0A7J5ZB61_DISMA</name>
<comment type="caution">
    <text evidence="1">The sequence shown here is derived from an EMBL/GenBank/DDBJ whole genome shotgun (WGS) entry which is preliminary data.</text>
</comment>
<proteinExistence type="predicted"/>
<organism evidence="1 2">
    <name type="scientific">Dissostichus mawsoni</name>
    <name type="common">Antarctic cod</name>
    <dbReference type="NCBI Taxonomy" id="36200"/>
    <lineage>
        <taxon>Eukaryota</taxon>
        <taxon>Metazoa</taxon>
        <taxon>Chordata</taxon>
        <taxon>Craniata</taxon>
        <taxon>Vertebrata</taxon>
        <taxon>Euteleostomi</taxon>
        <taxon>Actinopterygii</taxon>
        <taxon>Neopterygii</taxon>
        <taxon>Teleostei</taxon>
        <taxon>Neoteleostei</taxon>
        <taxon>Acanthomorphata</taxon>
        <taxon>Eupercaria</taxon>
        <taxon>Perciformes</taxon>
        <taxon>Notothenioidei</taxon>
        <taxon>Nototheniidae</taxon>
        <taxon>Dissostichus</taxon>
    </lineage>
</organism>
<dbReference type="InterPro" id="IPR052560">
    <property type="entry name" value="RdDP_mobile_element"/>
</dbReference>
<dbReference type="EMBL" id="JAAKFY010000003">
    <property type="protein sequence ID" value="KAF3858956.1"/>
    <property type="molecule type" value="Genomic_DNA"/>
</dbReference>
<protein>
    <submittedName>
        <fullName evidence="1">Uncharacterized protein</fullName>
    </submittedName>
</protein>
<reference evidence="1 2" key="1">
    <citation type="submission" date="2020-03" db="EMBL/GenBank/DDBJ databases">
        <title>Dissostichus mawsoni Genome sequencing and assembly.</title>
        <authorList>
            <person name="Park H."/>
        </authorList>
    </citation>
    <scope>NUCLEOTIDE SEQUENCE [LARGE SCALE GENOMIC DNA]</scope>
    <source>
        <strain evidence="1">DM0001</strain>
        <tissue evidence="1">Muscle</tissue>
    </source>
</reference>
<dbReference type="Proteomes" id="UP000518266">
    <property type="component" value="Unassembled WGS sequence"/>
</dbReference>
<evidence type="ECO:0000313" key="1">
    <source>
        <dbReference type="EMBL" id="KAF3858956.1"/>
    </source>
</evidence>
<feature type="non-terminal residue" evidence="1">
    <location>
        <position position="1"/>
    </location>
</feature>
<dbReference type="PANTHER" id="PTHR36688">
    <property type="entry name" value="ENDO/EXONUCLEASE/PHOSPHATASE DOMAIN-CONTAINING PROTEIN"/>
    <property type="match status" value="1"/>
</dbReference>
<dbReference type="OrthoDB" id="9909359at2759"/>
<dbReference type="AlphaFoldDB" id="A0A7J5ZB61"/>
<keyword evidence="2" id="KW-1185">Reference proteome</keyword>
<gene>
    <name evidence="1" type="ORF">F7725_021355</name>
</gene>